<feature type="compositionally biased region" description="Basic and acidic residues" evidence="1">
    <location>
        <begin position="211"/>
        <end position="234"/>
    </location>
</feature>
<feature type="compositionally biased region" description="Acidic residues" evidence="1">
    <location>
        <begin position="182"/>
        <end position="195"/>
    </location>
</feature>
<evidence type="ECO:0000313" key="2">
    <source>
        <dbReference type="EMBL" id="GBP75873.1"/>
    </source>
</evidence>
<dbReference type="Proteomes" id="UP000299102">
    <property type="component" value="Unassembled WGS sequence"/>
</dbReference>
<dbReference type="AlphaFoldDB" id="A0A4C1YL94"/>
<protein>
    <submittedName>
        <fullName evidence="2">Uncharacterized protein</fullName>
    </submittedName>
</protein>
<feature type="region of interest" description="Disordered" evidence="1">
    <location>
        <begin position="182"/>
        <end position="234"/>
    </location>
</feature>
<organism evidence="2 3">
    <name type="scientific">Eumeta variegata</name>
    <name type="common">Bagworm moth</name>
    <name type="synonym">Eumeta japonica</name>
    <dbReference type="NCBI Taxonomy" id="151549"/>
    <lineage>
        <taxon>Eukaryota</taxon>
        <taxon>Metazoa</taxon>
        <taxon>Ecdysozoa</taxon>
        <taxon>Arthropoda</taxon>
        <taxon>Hexapoda</taxon>
        <taxon>Insecta</taxon>
        <taxon>Pterygota</taxon>
        <taxon>Neoptera</taxon>
        <taxon>Endopterygota</taxon>
        <taxon>Lepidoptera</taxon>
        <taxon>Glossata</taxon>
        <taxon>Ditrysia</taxon>
        <taxon>Tineoidea</taxon>
        <taxon>Psychidae</taxon>
        <taxon>Oiketicinae</taxon>
        <taxon>Eumeta</taxon>
    </lineage>
</organism>
<feature type="region of interest" description="Disordered" evidence="1">
    <location>
        <begin position="37"/>
        <end position="58"/>
    </location>
</feature>
<sequence>MKRLIVRLGDRSAGGNPNKIAKKGELHFTALSRSARCRRPPRGRRSVNYKGKRRPARARSVKRPNSIWKLLSVATLVLRWAESLFTCSFRFEYSLVQLNGRKFGAETRVTSGSARWQFINYLRRSGRAGRAAGAGRLVGGRVRLLGGFHTYLYTLEYEPVHRSFSRRGWSYFSGIIKRYDDNDDDDDDDDDDDCNGNDNDDKPKISFSNVDSKESKPPRSERERSIPEGKWREGRKLTWQMGFAAGGSPARAHPFRSTDREDSAILRSVSSSPLPNSLGDFSISPWVHHRLTVTK</sequence>
<evidence type="ECO:0000313" key="3">
    <source>
        <dbReference type="Proteomes" id="UP000299102"/>
    </source>
</evidence>
<name>A0A4C1YL94_EUMVA</name>
<comment type="caution">
    <text evidence="2">The sequence shown here is derived from an EMBL/GenBank/DDBJ whole genome shotgun (WGS) entry which is preliminary data.</text>
</comment>
<accession>A0A4C1YL94</accession>
<dbReference type="EMBL" id="BGZK01001265">
    <property type="protein sequence ID" value="GBP75873.1"/>
    <property type="molecule type" value="Genomic_DNA"/>
</dbReference>
<evidence type="ECO:0000256" key="1">
    <source>
        <dbReference type="SAM" id="MobiDB-lite"/>
    </source>
</evidence>
<keyword evidence="3" id="KW-1185">Reference proteome</keyword>
<reference evidence="2 3" key="1">
    <citation type="journal article" date="2019" name="Commun. Biol.">
        <title>The bagworm genome reveals a unique fibroin gene that provides high tensile strength.</title>
        <authorList>
            <person name="Kono N."/>
            <person name="Nakamura H."/>
            <person name="Ohtoshi R."/>
            <person name="Tomita M."/>
            <person name="Numata K."/>
            <person name="Arakawa K."/>
        </authorList>
    </citation>
    <scope>NUCLEOTIDE SEQUENCE [LARGE SCALE GENOMIC DNA]</scope>
</reference>
<gene>
    <name evidence="2" type="ORF">EVAR_32020_1</name>
</gene>
<proteinExistence type="predicted"/>